<sequence>MEEFNLSNFFVLIYIYAYFRNVTFASDCLLSARSGSWGARDSLKVDGSFCWDTYRTADFFE</sequence>
<accession>A0A2S4RWG4</accession>
<gene>
    <name evidence="1" type="ORF">C3430_16140</name>
</gene>
<dbReference type="Proteomes" id="UP000237003">
    <property type="component" value="Unassembled WGS sequence"/>
</dbReference>
<reference evidence="1 2" key="1">
    <citation type="submission" date="2018-01" db="EMBL/GenBank/DDBJ databases">
        <title>Complete genome sequences of 14 Citrobacter spp. isolated from plant in Canada.</title>
        <authorList>
            <person name="Bhandare S.G."/>
            <person name="Colavecchio A."/>
            <person name="Jeukens J."/>
            <person name="Emond-Rheault J.-G."/>
            <person name="Freschi L."/>
            <person name="Hamel J."/>
            <person name="Kukavica-Ibrulj I."/>
            <person name="Levesque R."/>
            <person name="Goodridge L."/>
        </authorList>
    </citation>
    <scope>NUCLEOTIDE SEQUENCE [LARGE SCALE GENOMIC DNA]</scope>
    <source>
        <strain evidence="1 2">S1285</strain>
    </source>
</reference>
<name>A0A2S4RWG4_CITAM</name>
<evidence type="ECO:0000313" key="1">
    <source>
        <dbReference type="EMBL" id="POU64698.1"/>
    </source>
</evidence>
<evidence type="ECO:0000313" key="2">
    <source>
        <dbReference type="Proteomes" id="UP000237003"/>
    </source>
</evidence>
<protein>
    <submittedName>
        <fullName evidence="1">Uncharacterized protein</fullName>
    </submittedName>
</protein>
<organism evidence="1 2">
    <name type="scientific">Citrobacter amalonaticus</name>
    <dbReference type="NCBI Taxonomy" id="35703"/>
    <lineage>
        <taxon>Bacteria</taxon>
        <taxon>Pseudomonadati</taxon>
        <taxon>Pseudomonadota</taxon>
        <taxon>Gammaproteobacteria</taxon>
        <taxon>Enterobacterales</taxon>
        <taxon>Enterobacteriaceae</taxon>
        <taxon>Citrobacter</taxon>
    </lineage>
</organism>
<comment type="caution">
    <text evidence="1">The sequence shown here is derived from an EMBL/GenBank/DDBJ whole genome shotgun (WGS) entry which is preliminary data.</text>
</comment>
<dbReference type="EMBL" id="PQLX01000005">
    <property type="protein sequence ID" value="POU64698.1"/>
    <property type="molecule type" value="Genomic_DNA"/>
</dbReference>
<proteinExistence type="predicted"/>
<dbReference type="AlphaFoldDB" id="A0A2S4RWG4"/>